<feature type="transmembrane region" description="Helical" evidence="6">
    <location>
        <begin position="54"/>
        <end position="75"/>
    </location>
</feature>
<comment type="subcellular location">
    <subcellularLocation>
        <location evidence="1">Cell membrane</location>
        <topology evidence="1">Multi-pass membrane protein</topology>
    </subcellularLocation>
</comment>
<proteinExistence type="predicted"/>
<dbReference type="Proteomes" id="UP001597362">
    <property type="component" value="Unassembled WGS sequence"/>
</dbReference>
<dbReference type="EMBL" id="JBHUHO010000019">
    <property type="protein sequence ID" value="MFD2115466.1"/>
    <property type="molecule type" value="Genomic_DNA"/>
</dbReference>
<keyword evidence="3 6" id="KW-0812">Transmembrane</keyword>
<name>A0ABW4YIL0_9BACL</name>
<feature type="transmembrane region" description="Helical" evidence="6">
    <location>
        <begin position="192"/>
        <end position="214"/>
    </location>
</feature>
<accession>A0ABW4YIL0</accession>
<dbReference type="PANTHER" id="PTHR30250:SF29">
    <property type="entry name" value="POLYSACCHARIDE BIOSYNTHESIS PROTEIN C-TERMINAL DOMAIN-CONTAINING PROTEIN"/>
    <property type="match status" value="1"/>
</dbReference>
<keyword evidence="2" id="KW-1003">Cell membrane</keyword>
<evidence type="ECO:0000256" key="3">
    <source>
        <dbReference type="ARBA" id="ARBA00022692"/>
    </source>
</evidence>
<evidence type="ECO:0000313" key="8">
    <source>
        <dbReference type="Proteomes" id="UP001597362"/>
    </source>
</evidence>
<feature type="transmembrane region" description="Helical" evidence="6">
    <location>
        <begin position="12"/>
        <end position="34"/>
    </location>
</feature>
<dbReference type="RefSeq" id="WP_377770652.1">
    <property type="nucleotide sequence ID" value="NZ_JBHUHO010000019.1"/>
</dbReference>
<gene>
    <name evidence="7" type="ORF">ACFSJH_06950</name>
</gene>
<keyword evidence="5 6" id="KW-0472">Membrane</keyword>
<feature type="transmembrane region" description="Helical" evidence="6">
    <location>
        <begin position="243"/>
        <end position="263"/>
    </location>
</feature>
<evidence type="ECO:0000256" key="1">
    <source>
        <dbReference type="ARBA" id="ARBA00004651"/>
    </source>
</evidence>
<feature type="transmembrane region" description="Helical" evidence="6">
    <location>
        <begin position="335"/>
        <end position="356"/>
    </location>
</feature>
<dbReference type="InterPro" id="IPR002797">
    <property type="entry name" value="Polysacc_synth"/>
</dbReference>
<sequence>MQADKYTAKVAAQGAMWLTGAVVVSKLIGVLQKIPLQNIAGDYVFGIYNAVYPIYQLIIVLATAGLPTAISIIITEQSASDSRGLSFTLRSAVALLSIFGIISALALWGASDNIAILFGEPAAADALRSLAPAVALAALAAAFRGYYQGIGKMSVSAISQVLEQLVRVTVMIAVLLSATAITINNAGRVTAAVMSGSAVGASIACILLIVTYWWNQRRHIQSASHNSNQKPLIAPYYVATKRLLTVAMPAVLGAAVVPMLGVVDAITIPRMLAASGSTSSEAMTWFGIYSRSQPLIQLIVMVIGSLGAALVPRLVIQRTALQMEKQQEAQTGISFLMKLTLAICAAAAIGLLSLVNEINVMLYRNTEGSAIFAWLAITILGSGLLAMLPPLLQSLGATRSPALLLLFAALLKGVCNIWLMGHYGIIGAAYAGVIAFTLTAAYGIWLLYKRTRIIFLSTWNNQGIRSIITVMLKIVVSVALMALFLLFTKLLFYQWATAFMLHRLGISLFVLTVVIGGAAVFFLSIMKLKLFDSAELQWLGIQSKRGNDDVISGRKRK</sequence>
<dbReference type="CDD" id="cd13124">
    <property type="entry name" value="MATE_SpoVB_like"/>
    <property type="match status" value="1"/>
</dbReference>
<feature type="transmembrane region" description="Helical" evidence="6">
    <location>
        <begin position="368"/>
        <end position="388"/>
    </location>
</feature>
<evidence type="ECO:0000256" key="4">
    <source>
        <dbReference type="ARBA" id="ARBA00022989"/>
    </source>
</evidence>
<organism evidence="7 8">
    <name type="scientific">Paenibacillus yanchengensis</name>
    <dbReference type="NCBI Taxonomy" id="2035833"/>
    <lineage>
        <taxon>Bacteria</taxon>
        <taxon>Bacillati</taxon>
        <taxon>Bacillota</taxon>
        <taxon>Bacilli</taxon>
        <taxon>Bacillales</taxon>
        <taxon>Paenibacillaceae</taxon>
        <taxon>Paenibacillus</taxon>
    </lineage>
</organism>
<feature type="transmembrane region" description="Helical" evidence="6">
    <location>
        <begin position="87"/>
        <end position="110"/>
    </location>
</feature>
<reference evidence="8" key="1">
    <citation type="journal article" date="2019" name="Int. J. Syst. Evol. Microbiol.">
        <title>The Global Catalogue of Microorganisms (GCM) 10K type strain sequencing project: providing services to taxonomists for standard genome sequencing and annotation.</title>
        <authorList>
            <consortium name="The Broad Institute Genomics Platform"/>
            <consortium name="The Broad Institute Genome Sequencing Center for Infectious Disease"/>
            <person name="Wu L."/>
            <person name="Ma J."/>
        </authorList>
    </citation>
    <scope>NUCLEOTIDE SEQUENCE [LARGE SCALE GENOMIC DNA]</scope>
    <source>
        <strain evidence="8">GH52</strain>
    </source>
</reference>
<dbReference type="Pfam" id="PF01943">
    <property type="entry name" value="Polysacc_synt"/>
    <property type="match status" value="1"/>
</dbReference>
<dbReference type="PANTHER" id="PTHR30250">
    <property type="entry name" value="PST FAMILY PREDICTED COLANIC ACID TRANSPORTER"/>
    <property type="match status" value="1"/>
</dbReference>
<feature type="transmembrane region" description="Helical" evidence="6">
    <location>
        <begin position="168"/>
        <end position="186"/>
    </location>
</feature>
<dbReference type="InterPro" id="IPR050833">
    <property type="entry name" value="Poly_Biosynth_Transport"/>
</dbReference>
<keyword evidence="4 6" id="KW-1133">Transmembrane helix</keyword>
<feature type="transmembrane region" description="Helical" evidence="6">
    <location>
        <begin position="130"/>
        <end position="147"/>
    </location>
</feature>
<feature type="transmembrane region" description="Helical" evidence="6">
    <location>
        <begin position="468"/>
        <end position="492"/>
    </location>
</feature>
<evidence type="ECO:0000256" key="6">
    <source>
        <dbReference type="SAM" id="Phobius"/>
    </source>
</evidence>
<feature type="transmembrane region" description="Helical" evidence="6">
    <location>
        <begin position="295"/>
        <end position="315"/>
    </location>
</feature>
<evidence type="ECO:0000313" key="7">
    <source>
        <dbReference type="EMBL" id="MFD2115466.1"/>
    </source>
</evidence>
<keyword evidence="8" id="KW-1185">Reference proteome</keyword>
<feature type="transmembrane region" description="Helical" evidence="6">
    <location>
        <begin position="504"/>
        <end position="525"/>
    </location>
</feature>
<feature type="transmembrane region" description="Helical" evidence="6">
    <location>
        <begin position="425"/>
        <end position="448"/>
    </location>
</feature>
<feature type="transmembrane region" description="Helical" evidence="6">
    <location>
        <begin position="400"/>
        <end position="419"/>
    </location>
</feature>
<protein>
    <submittedName>
        <fullName evidence="7">Oligosaccharide flippase family protein</fullName>
    </submittedName>
</protein>
<evidence type="ECO:0000256" key="5">
    <source>
        <dbReference type="ARBA" id="ARBA00023136"/>
    </source>
</evidence>
<evidence type="ECO:0000256" key="2">
    <source>
        <dbReference type="ARBA" id="ARBA00022475"/>
    </source>
</evidence>
<dbReference type="InterPro" id="IPR024923">
    <property type="entry name" value="PG_synth_SpoVB"/>
</dbReference>
<comment type="caution">
    <text evidence="7">The sequence shown here is derived from an EMBL/GenBank/DDBJ whole genome shotgun (WGS) entry which is preliminary data.</text>
</comment>